<comment type="caution">
    <text evidence="1">The sequence shown here is derived from an EMBL/GenBank/DDBJ whole genome shotgun (WGS) entry which is preliminary data.</text>
</comment>
<evidence type="ECO:0000313" key="2">
    <source>
        <dbReference type="Proteomes" id="UP001057402"/>
    </source>
</evidence>
<gene>
    <name evidence="1" type="ORF">MLD38_018466</name>
</gene>
<reference evidence="2" key="1">
    <citation type="journal article" date="2023" name="Front. Plant Sci.">
        <title>Chromosomal-level genome assembly of Melastoma candidum provides insights into trichome evolution.</title>
        <authorList>
            <person name="Zhong Y."/>
            <person name="Wu W."/>
            <person name="Sun C."/>
            <person name="Zou P."/>
            <person name="Liu Y."/>
            <person name="Dai S."/>
            <person name="Zhou R."/>
        </authorList>
    </citation>
    <scope>NUCLEOTIDE SEQUENCE [LARGE SCALE GENOMIC DNA]</scope>
</reference>
<sequence length="710" mass="78934">MDRGITKGSLGKYQSGCACTFGSTEPVSNICRVASRRVSVVKAAVPLPEQVSISDDRIMSSVDNSGPGGERITQAGECAGSRREDYEAKGRRRSRHVALTDISCGRLQPKSRGSHGHGLGLGLGCRSITGLHDEGLTMINVRKPLRTKESAEAVVNQKFIDRENSKQFMEALSILNSNKTLFVKLLEDPNSFLAKHIRELRESGENGWKSEAVPKLEAARQGAKDVCSGTLSPRKLKIWEKLLPRRSAEKDKSCEIVILKPGSENRHDEYKRGSYFGSDGGGGSGNGIRVVRQSRAPFGSIRKTLKHRAGGNHEESRELEKGRNDVSRVEATTLAVTLSCERKELDQESFIRRTSREDQGKVSSNVILADVKRSVAVPERNFMSCRASERFGEHEYITEAQRSCYPRDDRMPEDQCKSITNKQAASIKEPEDQLQLTQTIAESMNIAGIPTVMRSGKYDTFDHQSSQRHELERIEIAKRFLQDVCQEQTASSTSDDSLCNFTEESEASTSTSDGAEEERSSPVSVPESHVDGPLDSPSKPDCPRSWLLSNETSNTPPDMFTQTTEFIKSVLISSDLSWDAILPSCETANQLLTSHTIRDTGSSVLQPGINAQLLCDYTSEVLGEAVMHRWHSYQRSRVVDGDVTREVMERMDWDLALPPPQQLYALESIITRDLTKRRISWMQLGKEKEGIAVELTGMIIDDVVHETLKR</sequence>
<keyword evidence="2" id="KW-1185">Reference proteome</keyword>
<dbReference type="Proteomes" id="UP001057402">
    <property type="component" value="Chromosome 5"/>
</dbReference>
<accession>A0ACB9QXY6</accession>
<name>A0ACB9QXY6_9MYRT</name>
<protein>
    <submittedName>
        <fullName evidence="1">Uncharacterized protein</fullName>
    </submittedName>
</protein>
<organism evidence="1 2">
    <name type="scientific">Melastoma candidum</name>
    <dbReference type="NCBI Taxonomy" id="119954"/>
    <lineage>
        <taxon>Eukaryota</taxon>
        <taxon>Viridiplantae</taxon>
        <taxon>Streptophyta</taxon>
        <taxon>Embryophyta</taxon>
        <taxon>Tracheophyta</taxon>
        <taxon>Spermatophyta</taxon>
        <taxon>Magnoliopsida</taxon>
        <taxon>eudicotyledons</taxon>
        <taxon>Gunneridae</taxon>
        <taxon>Pentapetalae</taxon>
        <taxon>rosids</taxon>
        <taxon>malvids</taxon>
        <taxon>Myrtales</taxon>
        <taxon>Melastomataceae</taxon>
        <taxon>Melastomatoideae</taxon>
        <taxon>Melastomateae</taxon>
        <taxon>Melastoma</taxon>
    </lineage>
</organism>
<evidence type="ECO:0000313" key="1">
    <source>
        <dbReference type="EMBL" id="KAI4370083.1"/>
    </source>
</evidence>
<dbReference type="EMBL" id="CM042884">
    <property type="protein sequence ID" value="KAI4370083.1"/>
    <property type="molecule type" value="Genomic_DNA"/>
</dbReference>
<proteinExistence type="predicted"/>